<reference evidence="2" key="1">
    <citation type="journal article" date="2022" name="bioRxiv">
        <title>Genomics of Preaxostyla Flagellates Illuminates Evolutionary Transitions and the Path Towards Mitochondrial Loss.</title>
        <authorList>
            <person name="Novak L.V.F."/>
            <person name="Treitli S.C."/>
            <person name="Pyrih J."/>
            <person name="Halakuc P."/>
            <person name="Pipaliya S.V."/>
            <person name="Vacek V."/>
            <person name="Brzon O."/>
            <person name="Soukal P."/>
            <person name="Eme L."/>
            <person name="Dacks J.B."/>
            <person name="Karnkowska A."/>
            <person name="Elias M."/>
            <person name="Hampl V."/>
        </authorList>
    </citation>
    <scope>NUCLEOTIDE SEQUENCE</scope>
    <source>
        <strain evidence="2">RCP-MX</strain>
    </source>
</reference>
<evidence type="ECO:0000313" key="2">
    <source>
        <dbReference type="EMBL" id="KAJ4458953.1"/>
    </source>
</evidence>
<dbReference type="InterPro" id="IPR001806">
    <property type="entry name" value="Small_GTPase"/>
</dbReference>
<protein>
    <submittedName>
        <fullName evidence="2">Uncharacterized protein</fullName>
    </submittedName>
</protein>
<dbReference type="SMART" id="SM00175">
    <property type="entry name" value="RAB"/>
    <property type="match status" value="1"/>
</dbReference>
<dbReference type="InterPro" id="IPR027417">
    <property type="entry name" value="P-loop_NTPase"/>
</dbReference>
<gene>
    <name evidence="2" type="ORF">PAPYR_5238</name>
</gene>
<organism evidence="2 3">
    <name type="scientific">Paratrimastix pyriformis</name>
    <dbReference type="NCBI Taxonomy" id="342808"/>
    <lineage>
        <taxon>Eukaryota</taxon>
        <taxon>Metamonada</taxon>
        <taxon>Preaxostyla</taxon>
        <taxon>Paratrimastigidae</taxon>
        <taxon>Paratrimastix</taxon>
    </lineage>
</organism>
<dbReference type="Gene3D" id="3.40.50.300">
    <property type="entry name" value="P-loop containing nucleotide triphosphate hydrolases"/>
    <property type="match status" value="1"/>
</dbReference>
<dbReference type="SUPFAM" id="SSF52540">
    <property type="entry name" value="P-loop containing nucleoside triphosphate hydrolases"/>
    <property type="match status" value="1"/>
</dbReference>
<proteinExistence type="predicted"/>
<accession>A0ABQ8UI93</accession>
<keyword evidence="3" id="KW-1185">Reference proteome</keyword>
<sequence length="998" mass="105261">MNHSSVCLTNETHSQVVFPETLNVRTSVNGSLCALVTMSYSFVVSPTLSDAPQTTWTFLYSVHNKLDVGLVNCSAEMGCDSDVLATVTCDFCETTDDENRDDPSHFLMPLGTLNGCTRVRVNLDLSLLLHDGALTIPPCCFPPGCAVDIWGEVRSQMPFDIRSPSHPFTLRAYRSDLSADGGRVCFSLVFKVLDPSTTTPRRTPQPPPAFVVVVDCPGTEPQCLLELNKAAGTLATWVSLPHPGSVCGPSPAPPPTSTSRPILAVLVDMPPGGQPPPGYLLRVRQFLEALFGVLVESELAVLPRFNIATTCAGGAVSPADCGQARDGRQVQALYAKPYPLNQAQTRLAALQFVDRLRNPALRASSPSSASLPVGSSLEDWLAAHDALIELHWASSRPAAALPVVPVPGAADGGATLGYVSLAVESSGDDEPPPGGWTIPDRCSPSLLREWATRALARILPDFAMVELVSVEWCLLGTDPPPSAAHPAARPAGMTWPAPRDVQADPECPRDRVEHPTLTMISTRCGGGPSVTPQGRPLSCCALVGGLPAGVGEPELRKTRHLMKITKEDQTLVIPVPLERATFLPPGSTLLHNLVARRLVEQIETIHGLHDLASGAPRLSLGSVCDREEPGEEEASGEMRFTRVTPLPACRLGLSRHLPLPPPTATSIINSGPTALPRKRPPEAALPARPTPTGQGIQQPSAADRLAQPHPGEISRLVAEAAQTSLELGIEAPAEAALTRLGGPPTVLALPLPAALHRVVLVTQDPGWADDASLPPHAILLLFDVTRRATIDQLAPWLARLEQAPPRPVTVLVGTRADAAPSARQVVWEEAVALANVHHCDYVECGMPAAGAATHTNCGPIWLLVARRLAARHRTPPNTVLGPCRVCLLGGPGVGRRTLWRCGHAHFGSGGSSSMSAPGRARGTGLACRHAAGSLWLEGGGPLRPLGASATAPPPAPSRGGVVALMKGLFVTPAAAPEGWIEDPQLGKQLALRDCSGAL</sequence>
<feature type="compositionally biased region" description="Polar residues" evidence="1">
    <location>
        <begin position="691"/>
        <end position="700"/>
    </location>
</feature>
<dbReference type="EMBL" id="JAPMOS010000024">
    <property type="protein sequence ID" value="KAJ4458953.1"/>
    <property type="molecule type" value="Genomic_DNA"/>
</dbReference>
<evidence type="ECO:0000256" key="1">
    <source>
        <dbReference type="SAM" id="MobiDB-lite"/>
    </source>
</evidence>
<feature type="region of interest" description="Disordered" evidence="1">
    <location>
        <begin position="660"/>
        <end position="703"/>
    </location>
</feature>
<evidence type="ECO:0000313" key="3">
    <source>
        <dbReference type="Proteomes" id="UP001141327"/>
    </source>
</evidence>
<name>A0ABQ8UI93_9EUKA</name>
<comment type="caution">
    <text evidence="2">The sequence shown here is derived from an EMBL/GenBank/DDBJ whole genome shotgun (WGS) entry which is preliminary data.</text>
</comment>
<dbReference type="Pfam" id="PF00071">
    <property type="entry name" value="Ras"/>
    <property type="match status" value="1"/>
</dbReference>
<dbReference type="Proteomes" id="UP001141327">
    <property type="component" value="Unassembled WGS sequence"/>
</dbReference>